<evidence type="ECO:0000313" key="2">
    <source>
        <dbReference type="Proteomes" id="UP000646548"/>
    </source>
</evidence>
<dbReference type="AlphaFoldDB" id="A0A834BSH6"/>
<gene>
    <name evidence="1" type="ORF">FQA47_013624</name>
</gene>
<accession>A0A834BSH6</accession>
<sequence>MRVAILKWSLKISPPFLSELSLPSIPPRRSLSVSRSGRGRARAYSIEIGGSVPGVCAYWAAVSSAGIARSVLSRWTFPPLGSSGAAAAGTRAVTQTASRWLRFGAPPSVQSFTCRLLTSEQREANVRESSSAPRGEAGKCTLTEEQGRLQKQIIEGETIFKK</sequence>
<dbReference type="EMBL" id="WKFB01000677">
    <property type="protein sequence ID" value="KAF6718888.1"/>
    <property type="molecule type" value="Genomic_DNA"/>
</dbReference>
<comment type="caution">
    <text evidence="1">The sequence shown here is derived from an EMBL/GenBank/DDBJ whole genome shotgun (WGS) entry which is preliminary data.</text>
</comment>
<proteinExistence type="predicted"/>
<reference evidence="1" key="1">
    <citation type="journal article" name="BMC Genomics">
        <title>Long-read sequencing and de novo genome assembly of marine medaka (Oryzias melastigma).</title>
        <authorList>
            <person name="Liang P."/>
            <person name="Saqib H.S.A."/>
            <person name="Ni X."/>
            <person name="Shen Y."/>
        </authorList>
    </citation>
    <scope>NUCLEOTIDE SEQUENCE</scope>
    <source>
        <strain evidence="1">Bigg-433</strain>
    </source>
</reference>
<organism evidence="1 2">
    <name type="scientific">Oryzias melastigma</name>
    <name type="common">Marine medaka</name>
    <dbReference type="NCBI Taxonomy" id="30732"/>
    <lineage>
        <taxon>Eukaryota</taxon>
        <taxon>Metazoa</taxon>
        <taxon>Chordata</taxon>
        <taxon>Craniata</taxon>
        <taxon>Vertebrata</taxon>
        <taxon>Euteleostomi</taxon>
        <taxon>Actinopterygii</taxon>
        <taxon>Neopterygii</taxon>
        <taxon>Teleostei</taxon>
        <taxon>Neoteleostei</taxon>
        <taxon>Acanthomorphata</taxon>
        <taxon>Ovalentaria</taxon>
        <taxon>Atherinomorphae</taxon>
        <taxon>Beloniformes</taxon>
        <taxon>Adrianichthyidae</taxon>
        <taxon>Oryziinae</taxon>
        <taxon>Oryzias</taxon>
    </lineage>
</organism>
<evidence type="ECO:0000313" key="1">
    <source>
        <dbReference type="EMBL" id="KAF6718888.1"/>
    </source>
</evidence>
<dbReference type="Proteomes" id="UP000646548">
    <property type="component" value="Unassembled WGS sequence"/>
</dbReference>
<name>A0A834BSH6_ORYME</name>
<protein>
    <submittedName>
        <fullName evidence="1">Uncharacterized protein</fullName>
    </submittedName>
</protein>